<protein>
    <submittedName>
        <fullName evidence="1">Uncharacterized protein</fullName>
    </submittedName>
</protein>
<dbReference type="Proteomes" id="UP000664032">
    <property type="component" value="Unassembled WGS sequence"/>
</dbReference>
<comment type="caution">
    <text evidence="1">The sequence shown here is derived from an EMBL/GenBank/DDBJ whole genome shotgun (WGS) entry which is preliminary data.</text>
</comment>
<dbReference type="EMBL" id="JAFIQS020000007">
    <property type="protein sequence ID" value="KAH9479023.1"/>
    <property type="molecule type" value="Genomic_DNA"/>
</dbReference>
<evidence type="ECO:0000313" key="1">
    <source>
        <dbReference type="EMBL" id="KAH9479023.1"/>
    </source>
</evidence>
<accession>A0ACB8GU18</accession>
<organism evidence="1 2">
    <name type="scientific">Psilocybe cubensis</name>
    <name type="common">Psychedelic mushroom</name>
    <name type="synonym">Stropharia cubensis</name>
    <dbReference type="NCBI Taxonomy" id="181762"/>
    <lineage>
        <taxon>Eukaryota</taxon>
        <taxon>Fungi</taxon>
        <taxon>Dikarya</taxon>
        <taxon>Basidiomycota</taxon>
        <taxon>Agaricomycotina</taxon>
        <taxon>Agaricomycetes</taxon>
        <taxon>Agaricomycetidae</taxon>
        <taxon>Agaricales</taxon>
        <taxon>Agaricineae</taxon>
        <taxon>Strophariaceae</taxon>
        <taxon>Psilocybe</taxon>
    </lineage>
</organism>
<reference evidence="1" key="1">
    <citation type="submission" date="2021-10" db="EMBL/GenBank/DDBJ databases">
        <title>Psilocybe cubensis genome.</title>
        <authorList>
            <person name="Mckernan K.J."/>
            <person name="Crawford S."/>
            <person name="Trippe A."/>
            <person name="Kane L.T."/>
            <person name="Mclaughlin S."/>
        </authorList>
    </citation>
    <scope>NUCLEOTIDE SEQUENCE</scope>
    <source>
        <strain evidence="1">MGC-MH-2018</strain>
    </source>
</reference>
<name>A0ACB8GU18_PSICU</name>
<gene>
    <name evidence="1" type="ORF">JR316_0007597</name>
</gene>
<sequence length="252" mass="26974">MGSVEGVVWDQHLVGKEYLGEVAVGVGEWFCVGVAQGGRVEEGVWPFTIPLVSTRTSTPSQGTITLKIGFVRAPAPSSASSTSAEGADTGIGAGGEANQMSFEEIYDVLVRRSRVLLPTVEFVVGIACEGCIAQHHPLMPAPLHDPNHAPLPGRMGRKIVDIAKALGGEDAWGPTCLSAQRQASVGVGASLTRHLWKRDSIGALPSPFNVPLLYHYSRPILINPPAQRQHSPPPSILRSSAHRIHFDNAFRR</sequence>
<keyword evidence="2" id="KW-1185">Reference proteome</keyword>
<proteinExistence type="predicted"/>
<evidence type="ECO:0000313" key="2">
    <source>
        <dbReference type="Proteomes" id="UP000664032"/>
    </source>
</evidence>